<name>A0A1I2UWE2_9EURY</name>
<dbReference type="Pfam" id="PF13279">
    <property type="entry name" value="4HBT_2"/>
    <property type="match status" value="1"/>
</dbReference>
<dbReference type="GO" id="GO:0047617">
    <property type="term" value="F:fatty acyl-CoA hydrolase activity"/>
    <property type="evidence" value="ECO:0007669"/>
    <property type="project" value="TreeGrafter"/>
</dbReference>
<evidence type="ECO:0000313" key="3">
    <source>
        <dbReference type="EMBL" id="SFG81360.1"/>
    </source>
</evidence>
<dbReference type="EMBL" id="FOOQ01000004">
    <property type="protein sequence ID" value="SFG81360.1"/>
    <property type="molecule type" value="Genomic_DNA"/>
</dbReference>
<dbReference type="AlphaFoldDB" id="A0A1I2UWE2"/>
<protein>
    <submittedName>
        <fullName evidence="3">Acyl-CoA thioester hydrolase</fullName>
    </submittedName>
</protein>
<dbReference type="InterPro" id="IPR050563">
    <property type="entry name" value="4-hydroxybenzoyl-CoA_TE"/>
</dbReference>
<keyword evidence="4" id="KW-1185">Reference proteome</keyword>
<evidence type="ECO:0000256" key="1">
    <source>
        <dbReference type="ARBA" id="ARBA00005953"/>
    </source>
</evidence>
<sequence>MSALPYRTELDVRFSDLDLVGHVNNAVYATYCEQARVRFFEDELDVRSTDISIVLASLELQYRRPIEGTGTVTVELDVTDVGNSSFTMTYEISHEGEVAATGESVQVVVDPETRESVRVPDSWREAVGAETTADD</sequence>
<dbReference type="SUPFAM" id="SSF54637">
    <property type="entry name" value="Thioesterase/thiol ester dehydrase-isomerase"/>
    <property type="match status" value="1"/>
</dbReference>
<gene>
    <name evidence="3" type="ORF">SAMN04488063_3034</name>
</gene>
<dbReference type="RefSeq" id="WP_092893399.1">
    <property type="nucleotide sequence ID" value="NZ_FOOQ01000004.1"/>
</dbReference>
<dbReference type="CDD" id="cd00586">
    <property type="entry name" value="4HBT"/>
    <property type="match status" value="1"/>
</dbReference>
<dbReference type="InterPro" id="IPR029069">
    <property type="entry name" value="HotDog_dom_sf"/>
</dbReference>
<keyword evidence="2 3" id="KW-0378">Hydrolase</keyword>
<dbReference type="Proteomes" id="UP000198876">
    <property type="component" value="Unassembled WGS sequence"/>
</dbReference>
<dbReference type="STRING" id="553467.SAMN04488063_3034"/>
<proteinExistence type="inferred from homology"/>
<evidence type="ECO:0000256" key="2">
    <source>
        <dbReference type="ARBA" id="ARBA00022801"/>
    </source>
</evidence>
<accession>A0A1I2UWE2</accession>
<organism evidence="3 4">
    <name type="scientific">Halopelagius inordinatus</name>
    <dbReference type="NCBI Taxonomy" id="553467"/>
    <lineage>
        <taxon>Archaea</taxon>
        <taxon>Methanobacteriati</taxon>
        <taxon>Methanobacteriota</taxon>
        <taxon>Stenosarchaea group</taxon>
        <taxon>Halobacteria</taxon>
        <taxon>Halobacteriales</taxon>
        <taxon>Haloferacaceae</taxon>
    </lineage>
</organism>
<reference evidence="4" key="1">
    <citation type="submission" date="2016-10" db="EMBL/GenBank/DDBJ databases">
        <authorList>
            <person name="Varghese N."/>
            <person name="Submissions S."/>
        </authorList>
    </citation>
    <scope>NUCLEOTIDE SEQUENCE [LARGE SCALE GENOMIC DNA]</scope>
    <source>
        <strain evidence="4">CGMCC 1.7739</strain>
    </source>
</reference>
<dbReference type="PANTHER" id="PTHR31793">
    <property type="entry name" value="4-HYDROXYBENZOYL-COA THIOESTERASE FAMILY MEMBER"/>
    <property type="match status" value="1"/>
</dbReference>
<comment type="similarity">
    <text evidence="1">Belongs to the 4-hydroxybenzoyl-CoA thioesterase family.</text>
</comment>
<dbReference type="OrthoDB" id="56956at2157"/>
<evidence type="ECO:0000313" key="4">
    <source>
        <dbReference type="Proteomes" id="UP000198876"/>
    </source>
</evidence>
<dbReference type="PANTHER" id="PTHR31793:SF27">
    <property type="entry name" value="NOVEL THIOESTERASE SUPERFAMILY DOMAIN AND SAPOSIN A-TYPE DOMAIN CONTAINING PROTEIN (0610012H03RIK)"/>
    <property type="match status" value="1"/>
</dbReference>
<dbReference type="Gene3D" id="3.10.129.10">
    <property type="entry name" value="Hotdog Thioesterase"/>
    <property type="match status" value="1"/>
</dbReference>